<dbReference type="InterPro" id="IPR035437">
    <property type="entry name" value="SNase_OB-fold_sf"/>
</dbReference>
<sequence>MAWISAALGLLLIIFNLDGPWRFPSLDRLSSILPGGVIGTPARDAASGPWRRFHAIDGDTLDGPGGRYRLHGIDAPETAQQCQAAGGSYACGEQARTELARLVAGQELSCDQLDRDAYGRSVVRCRRRDGLDIGAEMVERGWAMAYRRYGTDYVAQEERARGARRGIWRGSFTEPSTWRRANP</sequence>
<dbReference type="EMBL" id="JAAGBB010000003">
    <property type="protein sequence ID" value="MBR0663430.1"/>
    <property type="molecule type" value="Genomic_DNA"/>
</dbReference>
<proteinExistence type="predicted"/>
<keyword evidence="3" id="KW-1185">Reference proteome</keyword>
<organism evidence="2 3">
    <name type="scientific">Plastoroseomonas hellenica</name>
    <dbReference type="NCBI Taxonomy" id="2687306"/>
    <lineage>
        <taxon>Bacteria</taxon>
        <taxon>Pseudomonadati</taxon>
        <taxon>Pseudomonadota</taxon>
        <taxon>Alphaproteobacteria</taxon>
        <taxon>Acetobacterales</taxon>
        <taxon>Acetobacteraceae</taxon>
        <taxon>Plastoroseomonas</taxon>
    </lineage>
</organism>
<comment type="caution">
    <text evidence="2">The sequence shown here is derived from an EMBL/GenBank/DDBJ whole genome shotgun (WGS) entry which is preliminary data.</text>
</comment>
<dbReference type="PANTHER" id="PTHR12302:SF26">
    <property type="entry name" value="BLR1266 PROTEIN"/>
    <property type="match status" value="1"/>
</dbReference>
<dbReference type="Proteomes" id="UP001196870">
    <property type="component" value="Unassembled WGS sequence"/>
</dbReference>
<dbReference type="SMART" id="SM00318">
    <property type="entry name" value="SNc"/>
    <property type="match status" value="1"/>
</dbReference>
<feature type="domain" description="TNase-like" evidence="1">
    <location>
        <begin position="54"/>
        <end position="170"/>
    </location>
</feature>
<gene>
    <name evidence="2" type="ORF">GXW71_03580</name>
</gene>
<evidence type="ECO:0000313" key="2">
    <source>
        <dbReference type="EMBL" id="MBR0663430.1"/>
    </source>
</evidence>
<dbReference type="PANTHER" id="PTHR12302">
    <property type="entry name" value="EBNA2 BINDING PROTEIN P100"/>
    <property type="match status" value="1"/>
</dbReference>
<dbReference type="Gene3D" id="2.40.50.90">
    <property type="match status" value="1"/>
</dbReference>
<dbReference type="SUPFAM" id="SSF50199">
    <property type="entry name" value="Staphylococcal nuclease"/>
    <property type="match status" value="1"/>
</dbReference>
<dbReference type="RefSeq" id="WP_211851016.1">
    <property type="nucleotide sequence ID" value="NZ_JAAGBB010000003.1"/>
</dbReference>
<evidence type="ECO:0000259" key="1">
    <source>
        <dbReference type="PROSITE" id="PS50830"/>
    </source>
</evidence>
<dbReference type="Pfam" id="PF00565">
    <property type="entry name" value="SNase"/>
    <property type="match status" value="1"/>
</dbReference>
<protein>
    <submittedName>
        <fullName evidence="2">Thermonuclease family protein</fullName>
    </submittedName>
</protein>
<reference evidence="3" key="1">
    <citation type="journal article" date="2021" name="Syst. Appl. Microbiol.">
        <title>Roseomonas hellenica sp. nov., isolated from roots of wild-growing Alkanna tinctoria.</title>
        <authorList>
            <person name="Rat A."/>
            <person name="Naranjo H.D."/>
            <person name="Lebbe L."/>
            <person name="Cnockaert M."/>
            <person name="Krigas N."/>
            <person name="Grigoriadou K."/>
            <person name="Maloupa E."/>
            <person name="Willems A."/>
        </authorList>
    </citation>
    <scope>NUCLEOTIDE SEQUENCE [LARGE SCALE GENOMIC DNA]</scope>
    <source>
        <strain evidence="3">LMG 31523</strain>
    </source>
</reference>
<accession>A0ABS5ET06</accession>
<evidence type="ECO:0000313" key="3">
    <source>
        <dbReference type="Proteomes" id="UP001196870"/>
    </source>
</evidence>
<dbReference type="InterPro" id="IPR016071">
    <property type="entry name" value="Staphylococal_nuclease_OB-fold"/>
</dbReference>
<dbReference type="PROSITE" id="PS50830">
    <property type="entry name" value="TNASE_3"/>
    <property type="match status" value="1"/>
</dbReference>
<name>A0ABS5ET06_9PROT</name>